<dbReference type="InterPro" id="IPR001005">
    <property type="entry name" value="SANT/Myb"/>
</dbReference>
<dbReference type="GeneID" id="2900487"/>
<dbReference type="FunCoup" id="Q6BTP2">
    <property type="interactions" value="114"/>
</dbReference>
<feature type="domain" description="Myb-like" evidence="3">
    <location>
        <begin position="477"/>
        <end position="525"/>
    </location>
</feature>
<dbReference type="Pfam" id="PF15963">
    <property type="entry name" value="Myb_DNA-bind_7"/>
    <property type="match status" value="1"/>
</dbReference>
<reference evidence="4 5" key="1">
    <citation type="journal article" date="2004" name="Nature">
        <title>Genome evolution in yeasts.</title>
        <authorList>
            <consortium name="Genolevures"/>
            <person name="Dujon B."/>
            <person name="Sherman D."/>
            <person name="Fischer G."/>
            <person name="Durrens P."/>
            <person name="Casaregola S."/>
            <person name="Lafontaine I."/>
            <person name="de Montigny J."/>
            <person name="Marck C."/>
            <person name="Neuveglise C."/>
            <person name="Talla E."/>
            <person name="Goffard N."/>
            <person name="Frangeul L."/>
            <person name="Aigle M."/>
            <person name="Anthouard V."/>
            <person name="Babour A."/>
            <person name="Barbe V."/>
            <person name="Barnay S."/>
            <person name="Blanchin S."/>
            <person name="Beckerich J.M."/>
            <person name="Beyne E."/>
            <person name="Bleykasten C."/>
            <person name="Boisrame A."/>
            <person name="Boyer J."/>
            <person name="Cattolico L."/>
            <person name="Confanioleri F."/>
            <person name="de Daruvar A."/>
            <person name="Despons L."/>
            <person name="Fabre E."/>
            <person name="Fairhead C."/>
            <person name="Ferry-Dumazet H."/>
            <person name="Groppi A."/>
            <person name="Hantraye F."/>
            <person name="Hennequin C."/>
            <person name="Jauniaux N."/>
            <person name="Joyet P."/>
            <person name="Kachouri R."/>
            <person name="Kerrest A."/>
            <person name="Koszul R."/>
            <person name="Lemaire M."/>
            <person name="Lesur I."/>
            <person name="Ma L."/>
            <person name="Muller H."/>
            <person name="Nicaud J.M."/>
            <person name="Nikolski M."/>
            <person name="Oztas S."/>
            <person name="Ozier-Kalogeropoulos O."/>
            <person name="Pellenz S."/>
            <person name="Potier S."/>
            <person name="Richard G.F."/>
            <person name="Straub M.L."/>
            <person name="Suleau A."/>
            <person name="Swennene D."/>
            <person name="Tekaia F."/>
            <person name="Wesolowski-Louvel M."/>
            <person name="Westhof E."/>
            <person name="Wirth B."/>
            <person name="Zeniou-Meyer M."/>
            <person name="Zivanovic I."/>
            <person name="Bolotin-Fukuhara M."/>
            <person name="Thierry A."/>
            <person name="Bouchier C."/>
            <person name="Caudron B."/>
            <person name="Scarpelli C."/>
            <person name="Gaillardin C."/>
            <person name="Weissenbach J."/>
            <person name="Wincker P."/>
            <person name="Souciet J.L."/>
        </authorList>
    </citation>
    <scope>NUCLEOTIDE SEQUENCE [LARGE SCALE GENOMIC DNA]</scope>
    <source>
        <strain evidence="5">ATCC 36239 / CBS 767 / BCRC 21394 / JCM 1990 / NBRC 0083 / IGC 2968</strain>
    </source>
</reference>
<keyword evidence="1" id="KW-0175">Coiled coil</keyword>
<dbReference type="CDD" id="cd00167">
    <property type="entry name" value="SANT"/>
    <property type="match status" value="1"/>
</dbReference>
<dbReference type="eggNOG" id="KOG2009">
    <property type="taxonomic scope" value="Eukaryota"/>
</dbReference>
<dbReference type="InterPro" id="IPR017174">
    <property type="entry name" value="Bdp1_fungi"/>
</dbReference>
<dbReference type="AlphaFoldDB" id="Q6BTP2"/>
<evidence type="ECO:0000313" key="4">
    <source>
        <dbReference type="EMBL" id="CAG86509.2"/>
    </source>
</evidence>
<dbReference type="GO" id="GO:0000995">
    <property type="term" value="F:RNA polymerase III general transcription initiation factor activity"/>
    <property type="evidence" value="ECO:0007669"/>
    <property type="project" value="InterPro"/>
</dbReference>
<dbReference type="Proteomes" id="UP000000599">
    <property type="component" value="Chromosome C"/>
</dbReference>
<dbReference type="OMA" id="YKALSTW"/>
<dbReference type="VEuPathDB" id="FungiDB:DEHA2C16984g"/>
<feature type="compositionally biased region" description="Basic residues" evidence="2">
    <location>
        <begin position="197"/>
        <end position="208"/>
    </location>
</feature>
<dbReference type="EMBL" id="CR382135">
    <property type="protein sequence ID" value="CAG86509.2"/>
    <property type="molecule type" value="Genomic_DNA"/>
</dbReference>
<feature type="region of interest" description="Disordered" evidence="2">
    <location>
        <begin position="446"/>
        <end position="478"/>
    </location>
</feature>
<organism evidence="4 5">
    <name type="scientific">Debaryomyces hansenii (strain ATCC 36239 / CBS 767 / BCRC 21394 / JCM 1990 / NBRC 0083 / IGC 2968)</name>
    <name type="common">Yeast</name>
    <name type="synonym">Torulaspora hansenii</name>
    <dbReference type="NCBI Taxonomy" id="284592"/>
    <lineage>
        <taxon>Eukaryota</taxon>
        <taxon>Fungi</taxon>
        <taxon>Dikarya</taxon>
        <taxon>Ascomycota</taxon>
        <taxon>Saccharomycotina</taxon>
        <taxon>Pichiomycetes</taxon>
        <taxon>Debaryomycetaceae</taxon>
        <taxon>Debaryomyces</taxon>
    </lineage>
</organism>
<feature type="compositionally biased region" description="Low complexity" evidence="2">
    <location>
        <begin position="162"/>
        <end position="175"/>
    </location>
</feature>
<feature type="coiled-coil region" evidence="1">
    <location>
        <begin position="556"/>
        <end position="583"/>
    </location>
</feature>
<keyword evidence="5" id="KW-1185">Reference proteome</keyword>
<dbReference type="OrthoDB" id="272624at2759"/>
<protein>
    <submittedName>
        <fullName evidence="4">DEHA2C16984p</fullName>
    </submittedName>
</protein>
<feature type="region of interest" description="Disordered" evidence="2">
    <location>
        <begin position="263"/>
        <end position="303"/>
    </location>
</feature>
<dbReference type="SUPFAM" id="SSF46689">
    <property type="entry name" value="Homeodomain-like"/>
    <property type="match status" value="1"/>
</dbReference>
<dbReference type="GO" id="GO:0000126">
    <property type="term" value="C:transcription factor TFIIIB complex"/>
    <property type="evidence" value="ECO:0007669"/>
    <property type="project" value="InterPro"/>
</dbReference>
<evidence type="ECO:0000256" key="1">
    <source>
        <dbReference type="SAM" id="Coils"/>
    </source>
</evidence>
<feature type="compositionally biased region" description="Basic residues" evidence="2">
    <location>
        <begin position="7"/>
        <end position="24"/>
    </location>
</feature>
<evidence type="ECO:0000256" key="2">
    <source>
        <dbReference type="SAM" id="MobiDB-lite"/>
    </source>
</evidence>
<dbReference type="SMART" id="SM00717">
    <property type="entry name" value="SANT"/>
    <property type="match status" value="1"/>
</dbReference>
<dbReference type="KEGG" id="dha:DEHA2C16984g"/>
<name>Q6BTP2_DEBHA</name>
<dbReference type="PIRSF" id="PIRSF037327">
    <property type="entry name" value="TFIIIB_Bdp1_fun"/>
    <property type="match status" value="1"/>
</dbReference>
<dbReference type="PANTHER" id="PTHR22929">
    <property type="entry name" value="RNA POLYMERASE III TRANSCRIPTION INITIATION FACTOR B"/>
    <property type="match status" value="1"/>
</dbReference>
<gene>
    <name evidence="4" type="ordered locus">DEHA2C16984g</name>
</gene>
<feature type="compositionally biased region" description="Acidic residues" evidence="2">
    <location>
        <begin position="116"/>
        <end position="125"/>
    </location>
</feature>
<feature type="region of interest" description="Disordered" evidence="2">
    <location>
        <begin position="1"/>
        <end position="208"/>
    </location>
</feature>
<accession>Q6BTP2</accession>
<feature type="compositionally biased region" description="Basic and acidic residues" evidence="2">
    <location>
        <begin position="450"/>
        <end position="460"/>
    </location>
</feature>
<feature type="compositionally biased region" description="Basic and acidic residues" evidence="2">
    <location>
        <begin position="46"/>
        <end position="71"/>
    </location>
</feature>
<dbReference type="InParanoid" id="Q6BTP2"/>
<dbReference type="InterPro" id="IPR009057">
    <property type="entry name" value="Homeodomain-like_sf"/>
</dbReference>
<feature type="compositionally biased region" description="Acidic residues" evidence="2">
    <location>
        <begin position="268"/>
        <end position="289"/>
    </location>
</feature>
<dbReference type="GO" id="GO:0070898">
    <property type="term" value="P:RNA polymerase III preinitiation complex assembly"/>
    <property type="evidence" value="ECO:0007669"/>
    <property type="project" value="TreeGrafter"/>
</dbReference>
<dbReference type="STRING" id="284592.Q6BTP2"/>
<feature type="compositionally biased region" description="Basic and acidic residues" evidence="2">
    <location>
        <begin position="390"/>
        <end position="410"/>
    </location>
</feature>
<feature type="compositionally biased region" description="Basic and acidic residues" evidence="2">
    <location>
        <begin position="127"/>
        <end position="137"/>
    </location>
</feature>
<dbReference type="HOGENOM" id="CLU_021041_0_0_1"/>
<dbReference type="Gene3D" id="1.10.10.60">
    <property type="entry name" value="Homeodomain-like"/>
    <property type="match status" value="1"/>
</dbReference>
<evidence type="ECO:0000313" key="5">
    <source>
        <dbReference type="Proteomes" id="UP000000599"/>
    </source>
</evidence>
<sequence>MSSVVKKSSHFTPKLKKKAIRRKGTSLSKPTGIITPPTTQVSQAEGIDKENKENHEKDIEISSSEKIDKKTPNFNFSLQTNKPDISSLVEEDVDPMDASRKISPDQSQDSESGNESQEEANEYGDNDIFKKPEELRTYRRQSSIRAQRRLSGITPNIIRNRTSSTSVSITPTVSVQPEGTDGLGQAPMKIGIPISKPSKRRSSVAHHRPGIKKALALNASIIQTPKDSRRLGSDDEDNKDAINLSQAKYVIGIDPKTNKLKKFRTDTGEEESSDNEDKDSDISEDDDASIDSKSRRSKYKSIPLAPKDLDTRITSIKQLPRKVEDSDLELFSQIGVQIDTITMADLCKPSLPIGEISENFQLVKEAQEKIRKKKLRKRVDRMRARTERKTLEEITGADDKPEEQERKKVQNDLLNVDDVPTESTSIKLSMQNGSIVVDEDSTVVNRHRNHDTSGKSREESNPFENPITSSTYSKRKHTDRWTPEELKQFYTALSTWGTDFTFIAQLFPYRTRKQIKSKFNLEEKKYPEIVEIALRRKLPADFDKYCDASKNKFETLEFYNEELKQIRLKHEQHMAEIVEERQKAIKEDAEASRRREIEIRTGSKPMTRAEKVKELRKNEMVLGSIDDVKKQRTETD</sequence>
<dbReference type="GO" id="GO:0001156">
    <property type="term" value="F:TFIIIC-class transcription factor complex binding"/>
    <property type="evidence" value="ECO:0007669"/>
    <property type="project" value="TreeGrafter"/>
</dbReference>
<proteinExistence type="predicted"/>
<feature type="compositionally biased region" description="Polar residues" evidence="2">
    <location>
        <begin position="104"/>
        <end position="115"/>
    </location>
</feature>
<feature type="region of interest" description="Disordered" evidence="2">
    <location>
        <begin position="390"/>
        <end position="415"/>
    </location>
</feature>
<dbReference type="InterPro" id="IPR039467">
    <property type="entry name" value="TFIIIB_B''_Myb"/>
</dbReference>
<dbReference type="RefSeq" id="XP_458427.2">
    <property type="nucleotide sequence ID" value="XM_458427.1"/>
</dbReference>
<evidence type="ECO:0000259" key="3">
    <source>
        <dbReference type="SMART" id="SM00717"/>
    </source>
</evidence>
<dbReference type="PANTHER" id="PTHR22929:SF0">
    <property type="entry name" value="TRANSCRIPTION FACTOR TFIIIB COMPONENT B'' HOMOLOG"/>
    <property type="match status" value="1"/>
</dbReference>
<feature type="compositionally biased region" description="Polar residues" evidence="2">
    <location>
        <begin position="72"/>
        <end position="84"/>
    </location>
</feature>
<feature type="compositionally biased region" description="Polar residues" evidence="2">
    <location>
        <begin position="462"/>
        <end position="472"/>
    </location>
</feature>